<evidence type="ECO:0000313" key="2">
    <source>
        <dbReference type="Proteomes" id="UP001056708"/>
    </source>
</evidence>
<accession>A0ABY5ASX2</accession>
<dbReference type="RefSeq" id="WP_252664192.1">
    <property type="nucleotide sequence ID" value="NZ_CP098611.1"/>
</dbReference>
<proteinExistence type="predicted"/>
<organism evidence="1 2">
    <name type="scientific">Phormidium yuhuli AB48</name>
    <dbReference type="NCBI Taxonomy" id="2940671"/>
    <lineage>
        <taxon>Bacteria</taxon>
        <taxon>Bacillati</taxon>
        <taxon>Cyanobacteriota</taxon>
        <taxon>Cyanophyceae</taxon>
        <taxon>Oscillatoriophycideae</taxon>
        <taxon>Oscillatoriales</taxon>
        <taxon>Oscillatoriaceae</taxon>
        <taxon>Phormidium</taxon>
        <taxon>Phormidium yuhuli</taxon>
    </lineage>
</organism>
<gene>
    <name evidence="1" type="ORF">NEA10_05190</name>
</gene>
<dbReference type="EMBL" id="CP098611">
    <property type="protein sequence ID" value="USR92120.1"/>
    <property type="molecule type" value="Genomic_DNA"/>
</dbReference>
<evidence type="ECO:0008006" key="3">
    <source>
        <dbReference type="Google" id="ProtNLM"/>
    </source>
</evidence>
<protein>
    <recommendedName>
        <fullName evidence="3">DUF3261 domain-containing protein</fullName>
    </recommendedName>
</protein>
<sequence>MTSLGLLACNGANPSGTEPTPLEQLSQLQDQGLLQVLLPVQVRIDLAEGGTANHELLGFNPETRTLQLAGLSQGLSLTEVDRIERDRDQNQGEVIARRGNIRGEDTLGTETWQVPLNALSSEEATILIIRGEEAWDSQALRVKLQLQNDVEFVLDEIIPLSADEIQIVVSKVRRGWEE</sequence>
<reference evidence="1" key="1">
    <citation type="submission" date="2022-06" db="EMBL/GenBank/DDBJ databases">
        <title>Genome sequence of Phormidium yuhuli AB48 isolated from an industrial photobioreactor environment.</title>
        <authorList>
            <person name="Qiu Y."/>
            <person name="Noonan A.J.C."/>
            <person name="Dofher K."/>
            <person name="Koch M."/>
            <person name="Kieft B."/>
            <person name="Lin X."/>
            <person name="Ziels R.M."/>
            <person name="Hallam S.J."/>
        </authorList>
    </citation>
    <scope>NUCLEOTIDE SEQUENCE</scope>
    <source>
        <strain evidence="1">AB48</strain>
    </source>
</reference>
<name>A0ABY5ASX2_9CYAN</name>
<evidence type="ECO:0000313" key="1">
    <source>
        <dbReference type="EMBL" id="USR92120.1"/>
    </source>
</evidence>
<dbReference type="Proteomes" id="UP001056708">
    <property type="component" value="Chromosome"/>
</dbReference>
<keyword evidence="2" id="KW-1185">Reference proteome</keyword>